<evidence type="ECO:0000313" key="1">
    <source>
        <dbReference type="EMBL" id="CAD9014043.1"/>
    </source>
</evidence>
<dbReference type="EMBL" id="HBGA01067352">
    <property type="protein sequence ID" value="CAD9014043.1"/>
    <property type="molecule type" value="Transcribed_RNA"/>
</dbReference>
<gene>
    <name evidence="1" type="ORF">EGYM00392_LOCUS25147</name>
</gene>
<reference evidence="1" key="1">
    <citation type="submission" date="2021-01" db="EMBL/GenBank/DDBJ databases">
        <authorList>
            <person name="Corre E."/>
            <person name="Pelletier E."/>
            <person name="Niang G."/>
            <person name="Scheremetjew M."/>
            <person name="Finn R."/>
            <person name="Kale V."/>
            <person name="Holt S."/>
            <person name="Cochrane G."/>
            <person name="Meng A."/>
            <person name="Brown T."/>
            <person name="Cohen L."/>
        </authorList>
    </citation>
    <scope>NUCLEOTIDE SEQUENCE</scope>
    <source>
        <strain evidence="1">NIES-381</strain>
    </source>
</reference>
<name>A0A7S1NE41_9EUGL</name>
<dbReference type="AlphaFoldDB" id="A0A7S1NE41"/>
<accession>A0A7S1NE41</accession>
<sequence>MFQPLWVQASTCMGPFPSQDCVSQCLVQAASATGCTHPSFSLAACRLPAPHIGGASTAGPHCYCSLAQRCCSILEMLPLLSWALMPVCTPRALPAPSVDAAANPVPYAFATCVAAVAWAHPVFGQEPETHIEAAHLLLPS</sequence>
<proteinExistence type="predicted"/>
<organism evidence="1">
    <name type="scientific">Eutreptiella gymnastica</name>
    <dbReference type="NCBI Taxonomy" id="73025"/>
    <lineage>
        <taxon>Eukaryota</taxon>
        <taxon>Discoba</taxon>
        <taxon>Euglenozoa</taxon>
        <taxon>Euglenida</taxon>
        <taxon>Spirocuta</taxon>
        <taxon>Euglenophyceae</taxon>
        <taxon>Eutreptiales</taxon>
        <taxon>Eutreptiaceae</taxon>
        <taxon>Eutreptiella</taxon>
    </lineage>
</organism>
<protein>
    <submittedName>
        <fullName evidence="1">Uncharacterized protein</fullName>
    </submittedName>
</protein>